<dbReference type="InterPro" id="IPR007863">
    <property type="entry name" value="Peptidase_M16_C"/>
</dbReference>
<dbReference type="EMBL" id="JAGSCS010000003">
    <property type="protein sequence ID" value="MBR0575400.1"/>
    <property type="molecule type" value="Genomic_DNA"/>
</dbReference>
<dbReference type="Gene3D" id="3.30.830.10">
    <property type="entry name" value="Metalloenzyme, LuxS/M16 peptidase-like"/>
    <property type="match status" value="2"/>
</dbReference>
<protein>
    <submittedName>
        <fullName evidence="2">Insulinase family protein</fullName>
    </submittedName>
</protein>
<dbReference type="RefSeq" id="WP_211799923.1">
    <property type="nucleotide sequence ID" value="NZ_JAGSCS010000003.1"/>
</dbReference>
<reference evidence="2" key="1">
    <citation type="submission" date="2021-04" db="EMBL/GenBank/DDBJ databases">
        <title>Proteiniclasticum sedimins sp. nov., an obligate anaerobic bacterium isolated from anaerobic sludge.</title>
        <authorList>
            <person name="Liu J."/>
        </authorList>
    </citation>
    <scope>NUCLEOTIDE SEQUENCE</scope>
    <source>
        <strain evidence="2">BAD-10</strain>
    </source>
</reference>
<evidence type="ECO:0000313" key="2">
    <source>
        <dbReference type="EMBL" id="MBR0575400.1"/>
    </source>
</evidence>
<dbReference type="GO" id="GO:0046872">
    <property type="term" value="F:metal ion binding"/>
    <property type="evidence" value="ECO:0007669"/>
    <property type="project" value="InterPro"/>
</dbReference>
<accession>A0A941CMP8</accession>
<gene>
    <name evidence="2" type="ORF">KCG48_03500</name>
</gene>
<dbReference type="Proteomes" id="UP000675379">
    <property type="component" value="Unassembled WGS sequence"/>
</dbReference>
<name>A0A941CMP8_9CLOT</name>
<proteinExistence type="predicted"/>
<dbReference type="InterPro" id="IPR011249">
    <property type="entry name" value="Metalloenz_LuxS/M16"/>
</dbReference>
<dbReference type="SUPFAM" id="SSF63411">
    <property type="entry name" value="LuxS/MPP-like metallohydrolase"/>
    <property type="match status" value="2"/>
</dbReference>
<comment type="caution">
    <text evidence="2">The sequence shown here is derived from an EMBL/GenBank/DDBJ whole genome shotgun (WGS) entry which is preliminary data.</text>
</comment>
<organism evidence="2 3">
    <name type="scientific">Proteiniclasticum sediminis</name>
    <dbReference type="NCBI Taxonomy" id="2804028"/>
    <lineage>
        <taxon>Bacteria</taxon>
        <taxon>Bacillati</taxon>
        <taxon>Bacillota</taxon>
        <taxon>Clostridia</taxon>
        <taxon>Eubacteriales</taxon>
        <taxon>Clostridiaceae</taxon>
        <taxon>Proteiniclasticum</taxon>
    </lineage>
</organism>
<dbReference type="Pfam" id="PF05193">
    <property type="entry name" value="Peptidase_M16_C"/>
    <property type="match status" value="1"/>
</dbReference>
<dbReference type="NCBIfam" id="NF047422">
    <property type="entry name" value="YfmF_fam"/>
    <property type="match status" value="1"/>
</dbReference>
<sequence>MRNIGTIQTSKFKNNAISLVIPVGLDENITGYNVLAQVLKRGTRSLQTSSEISRHLQEMYGAIFDIGLSKVGAKLFVIFYVSFLDNRYTLYQEDLWDQAIALLEEVLYHPLLVDGQFRPEIVEQEIANHRLYIESVYDDKSHYSMERVMELGLHDVYRIPDHGTLEELEKVTNAELVALWEALKEKEAFCYATGHLEEEARILEKLERLPILKNGTEVLDPQEGSRREFNRETGNFFETSKVNQGKVSLLYNTNVTIFNGDYFALVLFNSIFGGGAHSKLFNKIREKHSLAYSIYSSFDKYAGVMTIGAGVDTGNFARVKSLIDLELENMIQGEFSDEELMVARTKVISTLKAMEDSMYNLSNYLIALRVFGLDITVEEVIENLMQVTKERIMAVAKNVEYIAGHYLGGEEQHGEL</sequence>
<keyword evidence="3" id="KW-1185">Reference proteome</keyword>
<evidence type="ECO:0000259" key="1">
    <source>
        <dbReference type="Pfam" id="PF05193"/>
    </source>
</evidence>
<evidence type="ECO:0000313" key="3">
    <source>
        <dbReference type="Proteomes" id="UP000675379"/>
    </source>
</evidence>
<dbReference type="AlphaFoldDB" id="A0A941CMP8"/>
<feature type="domain" description="Peptidase M16 C-terminal" evidence="1">
    <location>
        <begin position="230"/>
        <end position="345"/>
    </location>
</feature>